<comment type="caution">
    <text evidence="1">The sequence shown here is derived from an EMBL/GenBank/DDBJ whole genome shotgun (WGS) entry which is preliminary data.</text>
</comment>
<sequence length="104" mass="11191">MGLLIVSTLSIFLLVIAGALLIAAPEQLPTGAPKTSISDGEYKVASVYVAGENVNLILEIKYFKAESPFLYQFPLTAFDGGQVNQNGKKLTVVTSGNFRKLKLE</sequence>
<evidence type="ECO:0000313" key="1">
    <source>
        <dbReference type="EMBL" id="OGN01099.1"/>
    </source>
</evidence>
<dbReference type="EMBL" id="MGJD01000010">
    <property type="protein sequence ID" value="OGN01099.1"/>
    <property type="molecule type" value="Genomic_DNA"/>
</dbReference>
<dbReference type="Proteomes" id="UP000177117">
    <property type="component" value="Unassembled WGS sequence"/>
</dbReference>
<organism evidence="1 2">
    <name type="scientific">Candidatus Yanofskybacteria bacterium RIFCSPHIGHO2_01_FULL_41_53</name>
    <dbReference type="NCBI Taxonomy" id="1802663"/>
    <lineage>
        <taxon>Bacteria</taxon>
        <taxon>Candidatus Yanofskyibacteriota</taxon>
    </lineage>
</organism>
<gene>
    <name evidence="1" type="ORF">A2650_00355</name>
</gene>
<reference evidence="1 2" key="1">
    <citation type="journal article" date="2016" name="Nat. Commun.">
        <title>Thousands of microbial genomes shed light on interconnected biogeochemical processes in an aquifer system.</title>
        <authorList>
            <person name="Anantharaman K."/>
            <person name="Brown C.T."/>
            <person name="Hug L.A."/>
            <person name="Sharon I."/>
            <person name="Castelle C.J."/>
            <person name="Probst A.J."/>
            <person name="Thomas B.C."/>
            <person name="Singh A."/>
            <person name="Wilkins M.J."/>
            <person name="Karaoz U."/>
            <person name="Brodie E.L."/>
            <person name="Williams K.H."/>
            <person name="Hubbard S.S."/>
            <person name="Banfield J.F."/>
        </authorList>
    </citation>
    <scope>NUCLEOTIDE SEQUENCE [LARGE SCALE GENOMIC DNA]</scope>
</reference>
<evidence type="ECO:0000313" key="2">
    <source>
        <dbReference type="Proteomes" id="UP000177117"/>
    </source>
</evidence>
<protein>
    <submittedName>
        <fullName evidence="1">Uncharacterized protein</fullName>
    </submittedName>
</protein>
<name>A0A1F8EM44_9BACT</name>
<proteinExistence type="predicted"/>
<accession>A0A1F8EM44</accession>
<dbReference type="AlphaFoldDB" id="A0A1F8EM44"/>